<dbReference type="InterPro" id="IPR004459">
    <property type="entry name" value="CobQ_synth"/>
</dbReference>
<dbReference type="Pfam" id="PF07685">
    <property type="entry name" value="GATase_3"/>
    <property type="match status" value="1"/>
</dbReference>
<evidence type="ECO:0000259" key="5">
    <source>
        <dbReference type="Pfam" id="PF01656"/>
    </source>
</evidence>
<dbReference type="Gene3D" id="3.40.50.880">
    <property type="match status" value="1"/>
</dbReference>
<evidence type="ECO:0000313" key="7">
    <source>
        <dbReference type="EMBL" id="KDR96504.1"/>
    </source>
</evidence>
<evidence type="ECO:0000313" key="8">
    <source>
        <dbReference type="Proteomes" id="UP000027946"/>
    </source>
</evidence>
<dbReference type="NCBIfam" id="NF001989">
    <property type="entry name" value="PRK00784.1"/>
    <property type="match status" value="1"/>
</dbReference>
<gene>
    <name evidence="7" type="primary">cbiP</name>
    <name evidence="4" type="synonym">cobQ</name>
    <name evidence="7" type="ORF">CLIT_2c01100</name>
</gene>
<dbReference type="HAMAP" id="MF_00028">
    <property type="entry name" value="CobQ"/>
    <property type="match status" value="1"/>
</dbReference>
<evidence type="ECO:0000256" key="2">
    <source>
        <dbReference type="ARBA" id="ARBA00022573"/>
    </source>
</evidence>
<keyword evidence="3 4" id="KW-0315">Glutamine amidotransferase</keyword>
<dbReference type="OrthoDB" id="9808302at2"/>
<dbReference type="InterPro" id="IPR033949">
    <property type="entry name" value="CobQ_GATase1"/>
</dbReference>
<feature type="active site" description="Nucleophile" evidence="4">
    <location>
        <position position="329"/>
    </location>
</feature>
<proteinExistence type="inferred from homology"/>
<feature type="domain" description="CobB/CobQ-like glutamine amidotransferase" evidence="6">
    <location>
        <begin position="251"/>
        <end position="442"/>
    </location>
</feature>
<dbReference type="InterPro" id="IPR029062">
    <property type="entry name" value="Class_I_gatase-like"/>
</dbReference>
<dbReference type="AlphaFoldDB" id="A0A069RHJ4"/>
<keyword evidence="8" id="KW-1185">Reference proteome</keyword>
<comment type="similarity">
    <text evidence="4">Belongs to the CobB/CobQ family. CobQ subfamily.</text>
</comment>
<dbReference type="NCBIfam" id="TIGR00313">
    <property type="entry name" value="cobQ"/>
    <property type="match status" value="1"/>
</dbReference>
<comment type="function">
    <text evidence="4">Catalyzes amidations at positions B, D, E, and G on adenosylcobyrinic A,C-diamide. NH(2) groups are provided by glutamine, and one molecule of ATP is hydrogenolyzed for each amidation.</text>
</comment>
<accession>A0A069RHJ4</accession>
<reference evidence="7 8" key="1">
    <citation type="submission" date="2014-03" db="EMBL/GenBank/DDBJ databases">
        <title>Genome sequence of Clostridium litorale W6, DSM 5388.</title>
        <authorList>
            <person name="Poehlein A."/>
            <person name="Jagirdar A."/>
            <person name="Khonsari B."/>
            <person name="Chibani C.M."/>
            <person name="Gutierrez Gutierrez D.A."/>
            <person name="Davydova E."/>
            <person name="Alghaithi H.S."/>
            <person name="Nair K.P."/>
            <person name="Dhamotharan K."/>
            <person name="Chandran L."/>
            <person name="G W."/>
            <person name="Daniel R."/>
        </authorList>
    </citation>
    <scope>NUCLEOTIDE SEQUENCE [LARGE SCALE GENOMIC DNA]</scope>
    <source>
        <strain evidence="7 8">W6</strain>
    </source>
</reference>
<comment type="pathway">
    <text evidence="1 4">Cofactor biosynthesis; adenosylcobalamin biosynthesis.</text>
</comment>
<dbReference type="PANTHER" id="PTHR21343:SF1">
    <property type="entry name" value="COBYRIC ACID SYNTHASE"/>
    <property type="match status" value="1"/>
</dbReference>
<feature type="domain" description="CobQ/CobB/MinD/ParA nucleotide binding" evidence="5">
    <location>
        <begin position="5"/>
        <end position="226"/>
    </location>
</feature>
<dbReference type="GO" id="GO:0015420">
    <property type="term" value="F:ABC-type vitamin B12 transporter activity"/>
    <property type="evidence" value="ECO:0007669"/>
    <property type="project" value="UniProtKB-UniRule"/>
</dbReference>
<dbReference type="Gene3D" id="3.40.50.300">
    <property type="entry name" value="P-loop containing nucleotide triphosphate hydrolases"/>
    <property type="match status" value="1"/>
</dbReference>
<protein>
    <recommendedName>
        <fullName evidence="4">Cobyric acid synthase</fullName>
    </recommendedName>
</protein>
<dbReference type="RefSeq" id="WP_038260953.1">
    <property type="nucleotide sequence ID" value="NZ_FSRH01000001.1"/>
</dbReference>
<comment type="caution">
    <text evidence="7">The sequence shown here is derived from an EMBL/GenBank/DDBJ whole genome shotgun (WGS) entry which is preliminary data.</text>
</comment>
<dbReference type="CDD" id="cd05389">
    <property type="entry name" value="CobQ_N"/>
    <property type="match status" value="1"/>
</dbReference>
<dbReference type="SUPFAM" id="SSF52317">
    <property type="entry name" value="Class I glutamine amidotransferase-like"/>
    <property type="match status" value="1"/>
</dbReference>
<dbReference type="Proteomes" id="UP000027946">
    <property type="component" value="Unassembled WGS sequence"/>
</dbReference>
<feature type="active site" evidence="4">
    <location>
        <position position="435"/>
    </location>
</feature>
<dbReference type="InterPro" id="IPR027417">
    <property type="entry name" value="P-loop_NTPase"/>
</dbReference>
<dbReference type="Pfam" id="PF01656">
    <property type="entry name" value="CbiA"/>
    <property type="match status" value="1"/>
</dbReference>
<dbReference type="GO" id="GO:0009236">
    <property type="term" value="P:cobalamin biosynthetic process"/>
    <property type="evidence" value="ECO:0007669"/>
    <property type="project" value="UniProtKB-UniRule"/>
</dbReference>
<dbReference type="eggNOG" id="COG1492">
    <property type="taxonomic scope" value="Bacteria"/>
</dbReference>
<evidence type="ECO:0000256" key="4">
    <source>
        <dbReference type="HAMAP-Rule" id="MF_00028"/>
    </source>
</evidence>
<dbReference type="STRING" id="1121324.CLIT_2c01100"/>
<name>A0A069RHJ4_PEPLI</name>
<dbReference type="UniPathway" id="UPA00148"/>
<dbReference type="EMBL" id="JJMM01000002">
    <property type="protein sequence ID" value="KDR96504.1"/>
    <property type="molecule type" value="Genomic_DNA"/>
</dbReference>
<dbReference type="CDD" id="cd01750">
    <property type="entry name" value="GATase1_CobQ"/>
    <property type="match status" value="1"/>
</dbReference>
<dbReference type="InterPro" id="IPR011698">
    <property type="entry name" value="GATase_3"/>
</dbReference>
<dbReference type="PANTHER" id="PTHR21343">
    <property type="entry name" value="DETHIOBIOTIN SYNTHETASE"/>
    <property type="match status" value="1"/>
</dbReference>
<evidence type="ECO:0000256" key="3">
    <source>
        <dbReference type="ARBA" id="ARBA00022962"/>
    </source>
</evidence>
<evidence type="ECO:0000259" key="6">
    <source>
        <dbReference type="Pfam" id="PF07685"/>
    </source>
</evidence>
<dbReference type="GO" id="GO:0003824">
    <property type="term" value="F:catalytic activity"/>
    <property type="evidence" value="ECO:0007669"/>
    <property type="project" value="InterPro"/>
</dbReference>
<dbReference type="SUPFAM" id="SSF52540">
    <property type="entry name" value="P-loop containing nucleoside triphosphate hydrolases"/>
    <property type="match status" value="1"/>
</dbReference>
<keyword evidence="2 4" id="KW-0169">Cobalamin biosynthesis</keyword>
<sequence>MSKSIMFQGTGSTVGKSILTAALCRILSQDGYRVAPFKAQNMALNSYITKDGGEMGRAQVVQAEAAGIEPHVDMNPVLLKPTSTMGSQIIVHGRVHSNMKAGEYYQKKTVMKTAVMEAYNRLSSKYDVIVLEGAGSPAEINLRKNDIVNMGMAEMSDSPVILIGDIDKGGVFAQIYGTVMLLEPQERKRIRGYIINKFRGDVELLKPGIEMFRERLDIPCLGVINHMDINIEDEDSVSTRIRSDVHGDVVIGVVRLPYMSNFTDFTPFEAQEGVAVRYASKPHELEDVDMVIIPGSKNTISDMKFIFESGMDKAIYALHRKGVPVIGICGGYQMLGMEIRDPHRVESDMERINGLSLLDISTTMAAEKRTSQIGAKIISGTGMLGGSIGQAAGGYEIHMGRSDALEGTIRPIELEDGRLEGAVSPDGSVFGTYIHGIFENDGFRSSIVDLLREKKGMGKMEVTLSYAQMKEMEYDKLAKAVRESLDMDKIMDIIGV</sequence>
<dbReference type="InterPro" id="IPR047045">
    <property type="entry name" value="CobQ_N"/>
</dbReference>
<dbReference type="InterPro" id="IPR002586">
    <property type="entry name" value="CobQ/CobB/MinD/ParA_Nub-bd_dom"/>
</dbReference>
<organism evidence="7 8">
    <name type="scientific">Peptoclostridium litorale DSM 5388</name>
    <dbReference type="NCBI Taxonomy" id="1121324"/>
    <lineage>
        <taxon>Bacteria</taxon>
        <taxon>Bacillati</taxon>
        <taxon>Bacillota</taxon>
        <taxon>Clostridia</taxon>
        <taxon>Peptostreptococcales</taxon>
        <taxon>Peptoclostridiaceae</taxon>
        <taxon>Peptoclostridium</taxon>
    </lineage>
</organism>
<dbReference type="PROSITE" id="PS51274">
    <property type="entry name" value="GATASE_COBBQ"/>
    <property type="match status" value="1"/>
</dbReference>
<evidence type="ECO:0000256" key="1">
    <source>
        <dbReference type="ARBA" id="ARBA00004953"/>
    </source>
</evidence>